<name>A0A2T1D3S0_9CYAN</name>
<dbReference type="Pfam" id="PF04365">
    <property type="entry name" value="BrnT_toxin"/>
    <property type="match status" value="1"/>
</dbReference>
<organism evidence="1 2">
    <name type="scientific">Phormidesmis priestleyi ULC007</name>
    <dbReference type="NCBI Taxonomy" id="1920490"/>
    <lineage>
        <taxon>Bacteria</taxon>
        <taxon>Bacillati</taxon>
        <taxon>Cyanobacteriota</taxon>
        <taxon>Cyanophyceae</taxon>
        <taxon>Leptolyngbyales</taxon>
        <taxon>Leptolyngbyaceae</taxon>
        <taxon>Phormidesmis</taxon>
    </lineage>
</organism>
<dbReference type="STRING" id="1920490.GCA_001895925_03206"/>
<dbReference type="OrthoDB" id="428036at2"/>
<gene>
    <name evidence="1" type="ORF">C7B65_25210</name>
</gene>
<protein>
    <submittedName>
        <fullName evidence="1">BrnT family toxin</fullName>
    </submittedName>
</protein>
<dbReference type="RefSeq" id="WP_073075125.1">
    <property type="nucleotide sequence ID" value="NZ_MPPI01000061.1"/>
</dbReference>
<dbReference type="InterPro" id="IPR038573">
    <property type="entry name" value="BrnT_sf"/>
</dbReference>
<reference evidence="1 2" key="1">
    <citation type="submission" date="2018-02" db="EMBL/GenBank/DDBJ databases">
        <authorList>
            <person name="Cohen D.B."/>
            <person name="Kent A.D."/>
        </authorList>
    </citation>
    <scope>NUCLEOTIDE SEQUENCE [LARGE SCALE GENOMIC DNA]</scope>
    <source>
        <strain evidence="1 2">ULC007</strain>
    </source>
</reference>
<dbReference type="AlphaFoldDB" id="A0A2T1D3S0"/>
<comment type="caution">
    <text evidence="1">The sequence shown here is derived from an EMBL/GenBank/DDBJ whole genome shotgun (WGS) entry which is preliminary data.</text>
</comment>
<sequence length="97" mass="11488">MKFEWDQQKNQANVAKHELDFADAPRVFRLPLRVSLDERQDYGEDRWVGIGILDGRFVVVVFTEPNEQTIRIISLRKALPYERKCYEQYLKDELGEG</sequence>
<dbReference type="InterPro" id="IPR007460">
    <property type="entry name" value="BrnT_toxin"/>
</dbReference>
<evidence type="ECO:0000313" key="2">
    <source>
        <dbReference type="Proteomes" id="UP000238634"/>
    </source>
</evidence>
<dbReference type="Proteomes" id="UP000238634">
    <property type="component" value="Unassembled WGS sequence"/>
</dbReference>
<keyword evidence="2" id="KW-1185">Reference proteome</keyword>
<dbReference type="EMBL" id="PVWG01000069">
    <property type="protein sequence ID" value="PSB15101.1"/>
    <property type="molecule type" value="Genomic_DNA"/>
</dbReference>
<proteinExistence type="predicted"/>
<reference evidence="1 2" key="2">
    <citation type="submission" date="2018-03" db="EMBL/GenBank/DDBJ databases">
        <title>The ancient ancestry and fast evolution of plastids.</title>
        <authorList>
            <person name="Moore K.R."/>
            <person name="Magnabosco C."/>
            <person name="Momper L."/>
            <person name="Gold D.A."/>
            <person name="Bosak T."/>
            <person name="Fournier G.P."/>
        </authorList>
    </citation>
    <scope>NUCLEOTIDE SEQUENCE [LARGE SCALE GENOMIC DNA]</scope>
    <source>
        <strain evidence="1 2">ULC007</strain>
    </source>
</reference>
<evidence type="ECO:0000313" key="1">
    <source>
        <dbReference type="EMBL" id="PSB15101.1"/>
    </source>
</evidence>
<dbReference type="Gene3D" id="3.10.450.530">
    <property type="entry name" value="Ribonuclease toxin, BrnT, of type II toxin-antitoxin system"/>
    <property type="match status" value="1"/>
</dbReference>
<accession>A0A2T1D3S0</accession>